<feature type="transmembrane region" description="Helical" evidence="1">
    <location>
        <begin position="129"/>
        <end position="158"/>
    </location>
</feature>
<dbReference type="AlphaFoldDB" id="A0A2X0J6Q1"/>
<keyword evidence="1" id="KW-0812">Transmembrane</keyword>
<keyword evidence="3" id="KW-1185">Reference proteome</keyword>
<reference evidence="2 3" key="1">
    <citation type="submission" date="2018-06" db="EMBL/GenBank/DDBJ databases">
        <title>Streptacidiphilus pinicola sp. nov., isolated from pine grove soil.</title>
        <authorList>
            <person name="Roh S.G."/>
            <person name="Park S."/>
            <person name="Kim M.-K."/>
            <person name="Yun B.-R."/>
            <person name="Park J."/>
            <person name="Kim M.J."/>
            <person name="Kim Y.S."/>
            <person name="Kim S.B."/>
        </authorList>
    </citation>
    <scope>NUCLEOTIDE SEQUENCE [LARGE SCALE GENOMIC DNA]</scope>
    <source>
        <strain evidence="2 3">MMS16-CNU450</strain>
    </source>
</reference>
<organism evidence="2 3">
    <name type="scientific">Streptacidiphilus pinicola</name>
    <dbReference type="NCBI Taxonomy" id="2219663"/>
    <lineage>
        <taxon>Bacteria</taxon>
        <taxon>Bacillati</taxon>
        <taxon>Actinomycetota</taxon>
        <taxon>Actinomycetes</taxon>
        <taxon>Kitasatosporales</taxon>
        <taxon>Streptomycetaceae</taxon>
        <taxon>Streptacidiphilus</taxon>
    </lineage>
</organism>
<dbReference type="Proteomes" id="UP000248889">
    <property type="component" value="Unassembled WGS sequence"/>
</dbReference>
<accession>A0A2X0J6Q1</accession>
<feature type="transmembrane region" description="Helical" evidence="1">
    <location>
        <begin position="77"/>
        <end position="94"/>
    </location>
</feature>
<dbReference type="EMBL" id="QKYN01000036">
    <property type="protein sequence ID" value="RAG85946.1"/>
    <property type="molecule type" value="Genomic_DNA"/>
</dbReference>
<evidence type="ECO:0000256" key="1">
    <source>
        <dbReference type="SAM" id="Phobius"/>
    </source>
</evidence>
<evidence type="ECO:0000313" key="3">
    <source>
        <dbReference type="Proteomes" id="UP000248889"/>
    </source>
</evidence>
<keyword evidence="1" id="KW-1133">Transmembrane helix</keyword>
<evidence type="ECO:0000313" key="2">
    <source>
        <dbReference type="EMBL" id="RAG85946.1"/>
    </source>
</evidence>
<keyword evidence="1" id="KW-0472">Membrane</keyword>
<feature type="transmembrane region" description="Helical" evidence="1">
    <location>
        <begin position="106"/>
        <end position="123"/>
    </location>
</feature>
<protein>
    <submittedName>
        <fullName evidence="2">Uncharacterized protein</fullName>
    </submittedName>
</protein>
<feature type="transmembrane region" description="Helical" evidence="1">
    <location>
        <begin position="28"/>
        <end position="49"/>
    </location>
</feature>
<dbReference type="OrthoDB" id="3217462at2"/>
<sequence length="187" mass="19175">MRPFCDAILSTRTQAASRRNPHNAGVRWAYAVASAALVVAAPVAAWGLLGRLDVQGVAPSGLDYFVKPFDIPPGMELALGLAALGVVLGCGAMLLSAPRGAFNSRWWWVILPLVAAGTVIGFGERVLTAGVIGANIGAGLVILLGGPAVVGLVLGAVVQALMIRRSEAAGAALARRHSPGNQDIIPR</sequence>
<proteinExistence type="predicted"/>
<gene>
    <name evidence="2" type="ORF">DN069_09225</name>
</gene>
<name>A0A2X0J6Q1_9ACTN</name>
<comment type="caution">
    <text evidence="2">The sequence shown here is derived from an EMBL/GenBank/DDBJ whole genome shotgun (WGS) entry which is preliminary data.</text>
</comment>